<dbReference type="EMBL" id="CAFABA010000125">
    <property type="protein sequence ID" value="CAB4835417.1"/>
    <property type="molecule type" value="Genomic_DNA"/>
</dbReference>
<name>A0A6J7ARI7_9ZZZZ</name>
<reference evidence="1" key="1">
    <citation type="submission" date="2020-05" db="EMBL/GenBank/DDBJ databases">
        <authorList>
            <person name="Chiriac C."/>
            <person name="Salcher M."/>
            <person name="Ghai R."/>
            <person name="Kavagutti S V."/>
        </authorList>
    </citation>
    <scope>NUCLEOTIDE SEQUENCE</scope>
</reference>
<protein>
    <submittedName>
        <fullName evidence="1">Unannotated protein</fullName>
    </submittedName>
</protein>
<sequence>MAAYGNGDYEVAVSAWEQLYELHIREGDREGAARAGAMAAMFLLIDTGLMATVRG</sequence>
<proteinExistence type="predicted"/>
<evidence type="ECO:0000313" key="1">
    <source>
        <dbReference type="EMBL" id="CAB4835417.1"/>
    </source>
</evidence>
<gene>
    <name evidence="1" type="ORF">UFOPK3139_02454</name>
</gene>
<organism evidence="1">
    <name type="scientific">freshwater metagenome</name>
    <dbReference type="NCBI Taxonomy" id="449393"/>
    <lineage>
        <taxon>unclassified sequences</taxon>
        <taxon>metagenomes</taxon>
        <taxon>ecological metagenomes</taxon>
    </lineage>
</organism>
<dbReference type="AlphaFoldDB" id="A0A6J7ARI7"/>
<accession>A0A6J7ARI7</accession>